<gene>
    <name evidence="1" type="ORF">DFR34_102219</name>
</gene>
<accession>A0A318KUT7</accession>
<dbReference type="Proteomes" id="UP000247555">
    <property type="component" value="Unassembled WGS sequence"/>
</dbReference>
<protein>
    <submittedName>
        <fullName evidence="1">Uncharacterized protein</fullName>
    </submittedName>
</protein>
<sequence>MSLILTPTHAGMDRENTALANGEPLPKVARVVVGTGVPHTDPATATALVAPRAQSVQLAITRLSDTAIQINAGIDKTGAYAITEVGLELADGTLYAYGTLMPPAGFFKGEGIALELPCVLSRSNLGQLTVDWNILDVNALAENIKNLALDAFTSEASPIIADLVSPLEQAVRYSWEDGIQRFEMELFSPRFTLRDSAPIAISGVVAGDDSLDLAEHTDTLTSGDYVIFNASHAEPVRILANLELGRRRVVNNLQYTYPNATLARSNWT</sequence>
<name>A0A318KUT7_9NEIS</name>
<dbReference type="OrthoDB" id="8596123at2"/>
<keyword evidence="2" id="KW-1185">Reference proteome</keyword>
<comment type="caution">
    <text evidence="1">The sequence shown here is derived from an EMBL/GenBank/DDBJ whole genome shotgun (WGS) entry which is preliminary data.</text>
</comment>
<reference evidence="1 2" key="1">
    <citation type="submission" date="2018-05" db="EMBL/GenBank/DDBJ databases">
        <title>Genomic Encyclopedia of Type Strains, Phase IV (KMG-IV): sequencing the most valuable type-strain genomes for metagenomic binning, comparative biology and taxonomic classification.</title>
        <authorList>
            <person name="Goeker M."/>
        </authorList>
    </citation>
    <scope>NUCLEOTIDE SEQUENCE [LARGE SCALE GENOMIC DNA]</scope>
    <source>
        <strain evidence="1 2">DSM 29661</strain>
    </source>
</reference>
<dbReference type="AlphaFoldDB" id="A0A318KUT7"/>
<proteinExistence type="predicted"/>
<dbReference type="RefSeq" id="WP_158281723.1">
    <property type="nucleotide sequence ID" value="NZ_QJKI01000002.1"/>
</dbReference>
<feature type="non-terminal residue" evidence="1">
    <location>
        <position position="268"/>
    </location>
</feature>
<dbReference type="EMBL" id="QJKI01000002">
    <property type="protein sequence ID" value="PXX81379.1"/>
    <property type="molecule type" value="Genomic_DNA"/>
</dbReference>
<evidence type="ECO:0000313" key="2">
    <source>
        <dbReference type="Proteomes" id="UP000247555"/>
    </source>
</evidence>
<organism evidence="1 2">
    <name type="scientific">Rivihabitans pingtungensis</name>
    <dbReference type="NCBI Taxonomy" id="1054498"/>
    <lineage>
        <taxon>Bacteria</taxon>
        <taxon>Pseudomonadati</taxon>
        <taxon>Pseudomonadota</taxon>
        <taxon>Betaproteobacteria</taxon>
        <taxon>Neisseriales</taxon>
        <taxon>Aquaspirillaceae</taxon>
        <taxon>Rivihabitans</taxon>
    </lineage>
</organism>
<evidence type="ECO:0000313" key="1">
    <source>
        <dbReference type="EMBL" id="PXX81379.1"/>
    </source>
</evidence>